<dbReference type="EMBL" id="UOEF01000041">
    <property type="protein sequence ID" value="VAV88298.1"/>
    <property type="molecule type" value="Genomic_DNA"/>
</dbReference>
<name>A0A3B0RJ81_9ZZZZ</name>
<keyword evidence="1" id="KW-0812">Transmembrane</keyword>
<keyword evidence="1" id="KW-0472">Membrane</keyword>
<protein>
    <submittedName>
        <fullName evidence="2">Na(+)/H(+) antiporter</fullName>
    </submittedName>
</protein>
<reference evidence="2" key="1">
    <citation type="submission" date="2018-06" db="EMBL/GenBank/DDBJ databases">
        <authorList>
            <person name="Zhirakovskaya E."/>
        </authorList>
    </citation>
    <scope>NUCLEOTIDE SEQUENCE</scope>
</reference>
<keyword evidence="1" id="KW-1133">Transmembrane helix</keyword>
<dbReference type="AlphaFoldDB" id="A0A3B0RJ81"/>
<feature type="transmembrane region" description="Helical" evidence="1">
    <location>
        <begin position="7"/>
        <end position="26"/>
    </location>
</feature>
<gene>
    <name evidence="2" type="ORF">MNBD_ALPHA04-49</name>
</gene>
<feature type="non-terminal residue" evidence="2">
    <location>
        <position position="41"/>
    </location>
</feature>
<organism evidence="2">
    <name type="scientific">hydrothermal vent metagenome</name>
    <dbReference type="NCBI Taxonomy" id="652676"/>
    <lineage>
        <taxon>unclassified sequences</taxon>
        <taxon>metagenomes</taxon>
        <taxon>ecological metagenomes</taxon>
    </lineage>
</organism>
<evidence type="ECO:0000256" key="1">
    <source>
        <dbReference type="SAM" id="Phobius"/>
    </source>
</evidence>
<accession>A0A3B0RJ81</accession>
<evidence type="ECO:0000313" key="2">
    <source>
        <dbReference type="EMBL" id="VAV88298.1"/>
    </source>
</evidence>
<sequence>MFIVDSLMVKIALIGLLGIGAQWIAWRTGRPAIALMLIVGI</sequence>
<proteinExistence type="predicted"/>